<dbReference type="STRING" id="36745.CLSAP_25310"/>
<gene>
    <name evidence="2" type="ORF">Cspa_c27780</name>
</gene>
<dbReference type="AlphaFoldDB" id="M1MP78"/>
<evidence type="ECO:0000313" key="2">
    <source>
        <dbReference type="EMBL" id="AGF56541.1"/>
    </source>
</evidence>
<organism evidence="2 3">
    <name type="scientific">Clostridium saccharoperbutylacetonicum N1-4(HMT)</name>
    <dbReference type="NCBI Taxonomy" id="931276"/>
    <lineage>
        <taxon>Bacteria</taxon>
        <taxon>Bacillati</taxon>
        <taxon>Bacillota</taxon>
        <taxon>Clostridia</taxon>
        <taxon>Eubacteriales</taxon>
        <taxon>Clostridiaceae</taxon>
        <taxon>Clostridium</taxon>
    </lineage>
</organism>
<dbReference type="Proteomes" id="UP000011728">
    <property type="component" value="Chromosome"/>
</dbReference>
<dbReference type="RefSeq" id="WP_015392860.1">
    <property type="nucleotide sequence ID" value="NC_020291.1"/>
</dbReference>
<protein>
    <submittedName>
        <fullName evidence="2">Putative phage-associated protein</fullName>
    </submittedName>
</protein>
<dbReference type="PATRIC" id="fig|931276.5.peg.2792"/>
<feature type="domain" description="Antitoxin SocA-like Panacea" evidence="1">
    <location>
        <begin position="183"/>
        <end position="276"/>
    </location>
</feature>
<keyword evidence="3" id="KW-1185">Reference proteome</keyword>
<proteinExistence type="predicted"/>
<reference evidence="2 3" key="1">
    <citation type="submission" date="2013-02" db="EMBL/GenBank/DDBJ databases">
        <title>Genome sequence of Clostridium saccharoperbutylacetonicum N1-4(HMT).</title>
        <authorList>
            <person name="Poehlein A."/>
            <person name="Daniel R."/>
        </authorList>
    </citation>
    <scope>NUCLEOTIDE SEQUENCE [LARGE SCALE GENOMIC DNA]</scope>
    <source>
        <strain evidence="3">N1-4(HMT)</strain>
    </source>
</reference>
<sequence length="335" mass="39466">MKKSFCEYCMKENEYKIEKVDKVSILNEEEIIYKANETICIECGNEIFVTEIYDYNLKLLQEEYKKKHNIVSVNIIKRIIAKYCIDERTLSLLLGWGIESVNRYLEGDIPANSHSDILEKIYSNPNYYSIILQTNKDRINAVAYNISRQAVKEILNNNISEEKMDAVIKYLLIRCEDFTPSMLYKLLYYVQGFYYIFTDKFIFTEDCEAGANGPIYKSIWDRYNKIGFEETNQDILENRKLKIDDVERNVVESIIKFYGCYSGKILTQMTQNEAPWILTRANVMYKNAFDDDNSNNIIDKNSIAEYFKGIKEKYNMVNLLDIQKYSTDLFNNISM</sequence>
<dbReference type="HOGENOM" id="CLU_069064_1_0_9"/>
<evidence type="ECO:0000313" key="3">
    <source>
        <dbReference type="Proteomes" id="UP000011728"/>
    </source>
</evidence>
<dbReference type="InterPro" id="IPR025272">
    <property type="entry name" value="SocA_Panacea"/>
</dbReference>
<dbReference type="EMBL" id="CP004121">
    <property type="protein sequence ID" value="AGF56541.1"/>
    <property type="molecule type" value="Genomic_DNA"/>
</dbReference>
<dbReference type="eggNOG" id="COG3600">
    <property type="taxonomic scope" value="Bacteria"/>
</dbReference>
<name>M1MP78_9CLOT</name>
<dbReference type="KEGG" id="csr:Cspa_c27780"/>
<dbReference type="OrthoDB" id="9799173at2"/>
<accession>M1MP78</accession>
<dbReference type="Pfam" id="PF13274">
    <property type="entry name" value="SocA_Panacea"/>
    <property type="match status" value="1"/>
</dbReference>
<evidence type="ECO:0000259" key="1">
    <source>
        <dbReference type="Pfam" id="PF13274"/>
    </source>
</evidence>